<dbReference type="RefSeq" id="WP_158983811.1">
    <property type="nucleotide sequence ID" value="NZ_BAABKY010000006.1"/>
</dbReference>
<sequence>MKKLCFVLWVLASVAGCATDATWRATRDELPGAYYSGDGLGRNVYVVLRADGSYTSEWDGCLGVYGTGSGTWHLNGDQVVFESRAADGHLAQYLTHATTIRHDGVIGFARHEDVKRERVDEGLVFLRQTKE</sequence>
<keyword evidence="3" id="KW-1185">Reference proteome</keyword>
<keyword evidence="1" id="KW-0732">Signal</keyword>
<feature type="signal peptide" evidence="1">
    <location>
        <begin position="1"/>
        <end position="18"/>
    </location>
</feature>
<comment type="caution">
    <text evidence="2">The sequence shown here is derived from an EMBL/GenBank/DDBJ whole genome shotgun (WGS) entry which is preliminary data.</text>
</comment>
<gene>
    <name evidence="2" type="ORF">GCM10025759_35440</name>
</gene>
<evidence type="ECO:0008006" key="4">
    <source>
        <dbReference type="Google" id="ProtNLM"/>
    </source>
</evidence>
<reference evidence="3" key="1">
    <citation type="journal article" date="2019" name="Int. J. Syst. Evol. Microbiol.">
        <title>The Global Catalogue of Microorganisms (GCM) 10K type strain sequencing project: providing services to taxonomists for standard genome sequencing and annotation.</title>
        <authorList>
            <consortium name="The Broad Institute Genomics Platform"/>
            <consortium name="The Broad Institute Genome Sequencing Center for Infectious Disease"/>
            <person name="Wu L."/>
            <person name="Ma J."/>
        </authorList>
    </citation>
    <scope>NUCLEOTIDE SEQUENCE [LARGE SCALE GENOMIC DNA]</scope>
    <source>
        <strain evidence="3">JCM 19212</strain>
    </source>
</reference>
<dbReference type="Proteomes" id="UP001501083">
    <property type="component" value="Unassembled WGS sequence"/>
</dbReference>
<evidence type="ECO:0000256" key="1">
    <source>
        <dbReference type="SAM" id="SignalP"/>
    </source>
</evidence>
<accession>A0ABP9LTQ0</accession>
<feature type="chain" id="PRO_5045946904" description="Lipoprotein" evidence="1">
    <location>
        <begin position="19"/>
        <end position="131"/>
    </location>
</feature>
<name>A0ABP9LTQ0_9GAMM</name>
<protein>
    <recommendedName>
        <fullName evidence="4">Lipoprotein</fullName>
    </recommendedName>
</protein>
<organism evidence="2 3">
    <name type="scientific">Lysobacter panacisoli</name>
    <dbReference type="NCBI Taxonomy" id="1255263"/>
    <lineage>
        <taxon>Bacteria</taxon>
        <taxon>Pseudomonadati</taxon>
        <taxon>Pseudomonadota</taxon>
        <taxon>Gammaproteobacteria</taxon>
        <taxon>Lysobacterales</taxon>
        <taxon>Lysobacteraceae</taxon>
        <taxon>Lysobacter</taxon>
    </lineage>
</organism>
<dbReference type="EMBL" id="BAABKY010000006">
    <property type="protein sequence ID" value="GAA5083005.1"/>
    <property type="molecule type" value="Genomic_DNA"/>
</dbReference>
<evidence type="ECO:0000313" key="2">
    <source>
        <dbReference type="EMBL" id="GAA5083005.1"/>
    </source>
</evidence>
<evidence type="ECO:0000313" key="3">
    <source>
        <dbReference type="Proteomes" id="UP001501083"/>
    </source>
</evidence>
<proteinExistence type="predicted"/>
<dbReference type="PROSITE" id="PS51257">
    <property type="entry name" value="PROKAR_LIPOPROTEIN"/>
    <property type="match status" value="1"/>
</dbReference>